<dbReference type="OrthoDB" id="6555526at2"/>
<proteinExistence type="predicted"/>
<feature type="domain" description="Methyltransferase" evidence="1">
    <location>
        <begin position="140"/>
        <end position="230"/>
    </location>
</feature>
<dbReference type="Pfam" id="PF13649">
    <property type="entry name" value="Methyltransf_25"/>
    <property type="match status" value="1"/>
</dbReference>
<evidence type="ECO:0000313" key="2">
    <source>
        <dbReference type="EMBL" id="CUU24000.1"/>
    </source>
</evidence>
<dbReference type="EMBL" id="LN907827">
    <property type="protein sequence ID" value="CUU24000.1"/>
    <property type="molecule type" value="Genomic_DNA"/>
</dbReference>
<evidence type="ECO:0000259" key="1">
    <source>
        <dbReference type="Pfam" id="PF13649"/>
    </source>
</evidence>
<dbReference type="InterPro" id="IPR029063">
    <property type="entry name" value="SAM-dependent_MTases_sf"/>
</dbReference>
<dbReference type="Gene3D" id="3.40.50.150">
    <property type="entry name" value="Vaccinia Virus protein VP39"/>
    <property type="match status" value="1"/>
</dbReference>
<evidence type="ECO:0000313" key="3">
    <source>
        <dbReference type="Proteomes" id="UP000059419"/>
    </source>
</evidence>
<dbReference type="CDD" id="cd02440">
    <property type="entry name" value="AdoMet_MTases"/>
    <property type="match status" value="1"/>
</dbReference>
<sequence length="276" mass="31348">MAFYKELLVAPAQQHNLFLVRNKHQHLLGLRQRLHAQSRYSILEKAMLKGELIHCEEQAAQLRCVVRVPDDATWRDGLFHGDDIHFPWPPRDASGEEFICPESYWNSQAATPQRLNDQEAHFRAHTLEQLKTLVTPGCRIYDPACSTGEFIGSLQHHFPQSRCIASDRSAAMVAETRRTIPDAVVGDVMTLPHAQPYDIVICRFINHEVMSSLAAQQVLRRMVEIVSETGQIILFGHTPVACDVPDFCHRQGLQLLTTVGRSSQPDGVFQYYRLAR</sequence>
<dbReference type="AlphaFoldDB" id="A0A0U5L4A4"/>
<dbReference type="InterPro" id="IPR041698">
    <property type="entry name" value="Methyltransf_25"/>
</dbReference>
<dbReference type="Proteomes" id="UP000059419">
    <property type="component" value="Chromosome 1"/>
</dbReference>
<protein>
    <recommendedName>
        <fullName evidence="1">Methyltransferase domain-containing protein</fullName>
    </recommendedName>
</protein>
<keyword evidence="3" id="KW-1185">Reference proteome</keyword>
<gene>
    <name evidence="2" type="ORF">EM595_1766</name>
</gene>
<dbReference type="KEGG" id="ege:EM595_1766"/>
<accession>A0A0U5L4A4</accession>
<dbReference type="RefSeq" id="WP_067430511.1">
    <property type="nucleotide sequence ID" value="NZ_LN907827.1"/>
</dbReference>
<organism evidence="2 3">
    <name type="scientific">Duffyella gerundensis</name>
    <dbReference type="NCBI Taxonomy" id="1619313"/>
    <lineage>
        <taxon>Bacteria</taxon>
        <taxon>Pseudomonadati</taxon>
        <taxon>Pseudomonadota</taxon>
        <taxon>Gammaproteobacteria</taxon>
        <taxon>Enterobacterales</taxon>
        <taxon>Erwiniaceae</taxon>
        <taxon>Duffyella</taxon>
    </lineage>
</organism>
<reference evidence="3" key="1">
    <citation type="submission" date="2015-11" db="EMBL/GenBank/DDBJ databases">
        <authorList>
            <person name="Blom J."/>
        </authorList>
    </citation>
    <scope>NUCLEOTIDE SEQUENCE [LARGE SCALE GENOMIC DNA]</scope>
</reference>
<dbReference type="STRING" id="1619313.EM595_1766"/>
<dbReference type="PATRIC" id="fig|1619313.3.peg.1834"/>
<name>A0A0U5L4A4_9GAMM</name>
<dbReference type="SUPFAM" id="SSF53335">
    <property type="entry name" value="S-adenosyl-L-methionine-dependent methyltransferases"/>
    <property type="match status" value="1"/>
</dbReference>